<dbReference type="Pfam" id="PF05148">
    <property type="entry name" value="Methyltransf_8"/>
    <property type="match status" value="1"/>
</dbReference>
<evidence type="ECO:0000256" key="9">
    <source>
        <dbReference type="RuleBase" id="RU365074"/>
    </source>
</evidence>
<comment type="similarity">
    <text evidence="2 9">Belongs to the methyltransferase superfamily. RRP8 family.</text>
</comment>
<gene>
    <name evidence="11" type="ORF">PCON_02876</name>
</gene>
<dbReference type="SUPFAM" id="SSF53335">
    <property type="entry name" value="S-adenosyl-L-methionine-dependent methyltransferases"/>
    <property type="match status" value="1"/>
</dbReference>
<feature type="region of interest" description="Disordered" evidence="10">
    <location>
        <begin position="393"/>
        <end position="417"/>
    </location>
</feature>
<feature type="compositionally biased region" description="Basic and acidic residues" evidence="10">
    <location>
        <begin position="61"/>
        <end position="73"/>
    </location>
</feature>
<evidence type="ECO:0000256" key="5">
    <source>
        <dbReference type="ARBA" id="ARBA00022679"/>
    </source>
</evidence>
<dbReference type="AlphaFoldDB" id="U4LBV0"/>
<evidence type="ECO:0000256" key="3">
    <source>
        <dbReference type="ARBA" id="ARBA00022552"/>
    </source>
</evidence>
<evidence type="ECO:0000313" key="11">
    <source>
        <dbReference type="EMBL" id="CCX16280.1"/>
    </source>
</evidence>
<dbReference type="Gene3D" id="3.40.50.150">
    <property type="entry name" value="Vaccinia Virus protein VP39"/>
    <property type="match status" value="1"/>
</dbReference>
<dbReference type="EMBL" id="HF936373">
    <property type="protein sequence ID" value="CCX16280.1"/>
    <property type="molecule type" value="Genomic_DNA"/>
</dbReference>
<keyword evidence="6 9" id="KW-0949">S-adenosyl-L-methionine</keyword>
<proteinExistence type="inferred from homology"/>
<sequence length="518" mass="57784">MFAVTGWSVPTTGPVAQVDSAIKRKTKRGKSKKDFATGSNSVDVTPEVAAKIKQREREFAVEAEKQARVERGETGTQVNPENVDKLWKKVIEGVEPEAEQKSKKRKRGSSGGKKNRENGERGEKEETEDKEEKEQGPPPKKKTLKEKKREKKAAALAAANGEELEIRESAPKLIASKTVVEDISKLTPLQQKMRAKLTSARFRHINETLYTTPSTQSLELFKTQPEMYQEYHSGFRQQVSVWPSNPVDTFIGQLRSRNQIKFQKGYSKTLNSTSVLPLPRDRDTGICTVADLGCGDAKIAATFNHGKGQKEKIKVLSYDLQASTTDVTVADIANLPLEKESVDVVIFCLALMGTNFLSFVEEAHRILKWRGELWVAEIKSRFNLKEEGVAGHMVGRKKGQQEDAEAGDEPEMEGGEKRGVPRAYKNFVDALSKRGFVLKGGVDDENKMFVRMEFVKQPEAGASGDGEDEMEGRAALGGKAHQAMLAKKAMMTKTKKGKFIENELKEDQIMKPCMYKIR</sequence>
<evidence type="ECO:0000313" key="12">
    <source>
        <dbReference type="Proteomes" id="UP000018144"/>
    </source>
</evidence>
<keyword evidence="7 9" id="KW-0539">Nucleus</keyword>
<dbReference type="eggNOG" id="KOG3045">
    <property type="taxonomic scope" value="Eukaryota"/>
</dbReference>
<dbReference type="InterPro" id="IPR007823">
    <property type="entry name" value="RRP8"/>
</dbReference>
<dbReference type="OrthoDB" id="10258825at2759"/>
<dbReference type="CDD" id="cd02440">
    <property type="entry name" value="AdoMet_MTases"/>
    <property type="match status" value="1"/>
</dbReference>
<keyword evidence="4 9" id="KW-0489">Methyltransferase</keyword>
<evidence type="ECO:0000256" key="6">
    <source>
        <dbReference type="ARBA" id="ARBA00022691"/>
    </source>
</evidence>
<dbReference type="Proteomes" id="UP000018144">
    <property type="component" value="Unassembled WGS sequence"/>
</dbReference>
<evidence type="ECO:0000256" key="7">
    <source>
        <dbReference type="ARBA" id="ARBA00023242"/>
    </source>
</evidence>
<evidence type="ECO:0000256" key="8">
    <source>
        <dbReference type="ARBA" id="ARBA00076672"/>
    </source>
</evidence>
<protein>
    <recommendedName>
        <fullName evidence="8 9">Ribosomal RNA-processing protein 8</fullName>
        <ecNumber evidence="9">2.1.1.-</ecNumber>
    </recommendedName>
</protein>
<dbReference type="InterPro" id="IPR042036">
    <property type="entry name" value="RRP8_N"/>
</dbReference>
<dbReference type="STRING" id="1076935.U4LBV0"/>
<accession>U4LBV0</accession>
<dbReference type="PANTHER" id="PTHR12787:SF0">
    <property type="entry name" value="RIBOSOMAL RNA-PROCESSING PROTEIN 8"/>
    <property type="match status" value="1"/>
</dbReference>
<dbReference type="InterPro" id="IPR029063">
    <property type="entry name" value="SAM-dependent_MTases_sf"/>
</dbReference>
<feature type="compositionally biased region" description="Acidic residues" evidence="10">
    <location>
        <begin position="402"/>
        <end position="413"/>
    </location>
</feature>
<evidence type="ECO:0000256" key="2">
    <source>
        <dbReference type="ARBA" id="ARBA00006301"/>
    </source>
</evidence>
<dbReference type="GO" id="GO:0042273">
    <property type="term" value="P:ribosomal large subunit biogenesis"/>
    <property type="evidence" value="ECO:0007669"/>
    <property type="project" value="TreeGrafter"/>
</dbReference>
<dbReference type="PANTHER" id="PTHR12787">
    <property type="entry name" value="RIBOSOMAL RNA-PROCESSING PROTEIN 8"/>
    <property type="match status" value="1"/>
</dbReference>
<dbReference type="FunFam" id="1.10.10.2150:FF:000001">
    <property type="entry name" value="Ribosomal RNA-processing protein 8"/>
    <property type="match status" value="1"/>
</dbReference>
<name>U4LBV0_PYROM</name>
<organism evidence="11 12">
    <name type="scientific">Pyronema omphalodes (strain CBS 100304)</name>
    <name type="common">Pyronema confluens</name>
    <dbReference type="NCBI Taxonomy" id="1076935"/>
    <lineage>
        <taxon>Eukaryota</taxon>
        <taxon>Fungi</taxon>
        <taxon>Dikarya</taxon>
        <taxon>Ascomycota</taxon>
        <taxon>Pezizomycotina</taxon>
        <taxon>Pezizomycetes</taxon>
        <taxon>Pezizales</taxon>
        <taxon>Pyronemataceae</taxon>
        <taxon>Pyronema</taxon>
    </lineage>
</organism>
<evidence type="ECO:0000256" key="10">
    <source>
        <dbReference type="SAM" id="MobiDB-lite"/>
    </source>
</evidence>
<dbReference type="OMA" id="GNVDEMY"/>
<feature type="compositionally biased region" description="Basic and acidic residues" evidence="10">
    <location>
        <begin position="114"/>
        <end position="124"/>
    </location>
</feature>
<dbReference type="Gene3D" id="1.10.10.2150">
    <property type="entry name" value="Ribosomal RNA-processing protein 8, N-terminal domain"/>
    <property type="match status" value="1"/>
</dbReference>
<dbReference type="GO" id="GO:0005730">
    <property type="term" value="C:nucleolus"/>
    <property type="evidence" value="ECO:0007669"/>
    <property type="project" value="UniProtKB-SubCell"/>
</dbReference>
<reference evidence="11 12" key="1">
    <citation type="journal article" date="2013" name="PLoS Genet.">
        <title>The genome and development-dependent transcriptomes of Pyronema confluens: a window into fungal evolution.</title>
        <authorList>
            <person name="Traeger S."/>
            <person name="Altegoer F."/>
            <person name="Freitag M."/>
            <person name="Gabaldon T."/>
            <person name="Kempken F."/>
            <person name="Kumar A."/>
            <person name="Marcet-Houben M."/>
            <person name="Poggeler S."/>
            <person name="Stajich J.E."/>
            <person name="Nowrousian M."/>
        </authorList>
    </citation>
    <scope>NUCLEOTIDE SEQUENCE [LARGE SCALE GENOMIC DNA]</scope>
    <source>
        <strain evidence="12">CBS 100304</strain>
        <tissue evidence="11">Vegetative mycelium</tissue>
    </source>
</reference>
<feature type="compositionally biased region" description="Basic residues" evidence="10">
    <location>
        <begin position="139"/>
        <end position="151"/>
    </location>
</feature>
<dbReference type="EC" id="2.1.1.-" evidence="9"/>
<feature type="region of interest" description="Disordered" evidence="10">
    <location>
        <begin position="61"/>
        <end position="162"/>
    </location>
</feature>
<dbReference type="GO" id="GO:0016433">
    <property type="term" value="F:rRNA (adenine) methyltransferase activity"/>
    <property type="evidence" value="ECO:0007669"/>
    <property type="project" value="TreeGrafter"/>
</dbReference>
<feature type="region of interest" description="Disordered" evidence="10">
    <location>
        <begin position="20"/>
        <end position="44"/>
    </location>
</feature>
<evidence type="ECO:0000256" key="1">
    <source>
        <dbReference type="ARBA" id="ARBA00004604"/>
    </source>
</evidence>
<keyword evidence="3 9" id="KW-0698">rRNA processing</keyword>
<keyword evidence="5 9" id="KW-0808">Transferase</keyword>
<comment type="function">
    <text evidence="9">S-adenosyl-L-methionine-dependent methyltransferase that specifically methylates the N(1) position of adenine in helix 25.1 in 25S rRNA. Required both for ribosomal 40S and 60S subunits biogenesis. Required for efficient pre-rRNA cleavage at site A2.</text>
</comment>
<comment type="subcellular location">
    <subcellularLocation>
        <location evidence="1 9">Nucleus</location>
        <location evidence="1 9">Nucleolus</location>
    </subcellularLocation>
</comment>
<evidence type="ECO:0000256" key="4">
    <source>
        <dbReference type="ARBA" id="ARBA00022603"/>
    </source>
</evidence>
<keyword evidence="12" id="KW-1185">Reference proteome</keyword>
<feature type="compositionally biased region" description="Basic and acidic residues" evidence="10">
    <location>
        <begin position="82"/>
        <end position="92"/>
    </location>
</feature>